<proteinExistence type="predicted"/>
<feature type="transmembrane region" description="Helical" evidence="1">
    <location>
        <begin position="47"/>
        <end position="71"/>
    </location>
</feature>
<evidence type="ECO:0000256" key="1">
    <source>
        <dbReference type="SAM" id="Phobius"/>
    </source>
</evidence>
<accession>A0A1F7H359</accession>
<organism evidence="2 3">
    <name type="scientific">Candidatus Roizmanbacteria bacterium RIFCSPHIGHO2_02_FULL_38_11</name>
    <dbReference type="NCBI Taxonomy" id="1802039"/>
    <lineage>
        <taxon>Bacteria</taxon>
        <taxon>Candidatus Roizmaniibacteriota</taxon>
    </lineage>
</organism>
<sequence>MLIRFRLIYWLITANLVMVSVLIYKFGTLPPQIPLFYSKPPGEDQLADTWMILLLPLLMNFLFFFNNFFYRRYFKENILAKKILYYLNLLISISFTIIFAKIIFVVT</sequence>
<dbReference type="AlphaFoldDB" id="A0A1F7H359"/>
<keyword evidence="1" id="KW-0812">Transmembrane</keyword>
<keyword evidence="1" id="KW-0472">Membrane</keyword>
<gene>
    <name evidence="2" type="ORF">A3C25_03660</name>
</gene>
<dbReference type="Proteomes" id="UP000177913">
    <property type="component" value="Unassembled WGS sequence"/>
</dbReference>
<feature type="transmembrane region" description="Helical" evidence="1">
    <location>
        <begin position="7"/>
        <end position="27"/>
    </location>
</feature>
<name>A0A1F7H359_9BACT</name>
<evidence type="ECO:0000313" key="3">
    <source>
        <dbReference type="Proteomes" id="UP000177913"/>
    </source>
</evidence>
<evidence type="ECO:0000313" key="2">
    <source>
        <dbReference type="EMBL" id="OGK25122.1"/>
    </source>
</evidence>
<protein>
    <recommendedName>
        <fullName evidence="4">DUF1648 domain-containing protein</fullName>
    </recommendedName>
</protein>
<feature type="transmembrane region" description="Helical" evidence="1">
    <location>
        <begin position="83"/>
        <end position="106"/>
    </location>
</feature>
<dbReference type="EMBL" id="MFZO01000019">
    <property type="protein sequence ID" value="OGK25122.1"/>
    <property type="molecule type" value="Genomic_DNA"/>
</dbReference>
<comment type="caution">
    <text evidence="2">The sequence shown here is derived from an EMBL/GenBank/DDBJ whole genome shotgun (WGS) entry which is preliminary data.</text>
</comment>
<evidence type="ECO:0008006" key="4">
    <source>
        <dbReference type="Google" id="ProtNLM"/>
    </source>
</evidence>
<keyword evidence="1" id="KW-1133">Transmembrane helix</keyword>
<reference evidence="2 3" key="1">
    <citation type="journal article" date="2016" name="Nat. Commun.">
        <title>Thousands of microbial genomes shed light on interconnected biogeochemical processes in an aquifer system.</title>
        <authorList>
            <person name="Anantharaman K."/>
            <person name="Brown C.T."/>
            <person name="Hug L.A."/>
            <person name="Sharon I."/>
            <person name="Castelle C.J."/>
            <person name="Probst A.J."/>
            <person name="Thomas B.C."/>
            <person name="Singh A."/>
            <person name="Wilkins M.J."/>
            <person name="Karaoz U."/>
            <person name="Brodie E.L."/>
            <person name="Williams K.H."/>
            <person name="Hubbard S.S."/>
            <person name="Banfield J.F."/>
        </authorList>
    </citation>
    <scope>NUCLEOTIDE SEQUENCE [LARGE SCALE GENOMIC DNA]</scope>
</reference>